<evidence type="ECO:0008006" key="4">
    <source>
        <dbReference type="Google" id="ProtNLM"/>
    </source>
</evidence>
<keyword evidence="1" id="KW-0175">Coiled coil</keyword>
<reference evidence="2 3" key="1">
    <citation type="submission" date="2021-04" db="EMBL/GenBank/DDBJ databases">
        <title>Metabacillus sp. strain KIGAM252 whole genome sequence.</title>
        <authorList>
            <person name="Seo M.-J."/>
            <person name="Cho E.-S."/>
            <person name="Hwang C.Y."/>
            <person name="Yoon D.J."/>
        </authorList>
    </citation>
    <scope>NUCLEOTIDE SEQUENCE [LARGE SCALE GENOMIC DNA]</scope>
    <source>
        <strain evidence="2 3">KIGAM252</strain>
    </source>
</reference>
<sequence>MLLAETRPEQDKDAEEILEEKEELEMQLFRMQANIKDIAKNGRGEVLGIDQTKEDKWVIVHAVDDGNACKIMINDCETSYKGMWDFSIQATYKTDDTIKIGDIKGPSNKGYGSICMNYLKQKARQNNIPYIVGDIAERDWDHVDRLVHFYKKHQFEVDLDRDNKCGEIIWNNG</sequence>
<keyword evidence="3" id="KW-1185">Reference proteome</keyword>
<feature type="coiled-coil region" evidence="1">
    <location>
        <begin position="7"/>
        <end position="41"/>
    </location>
</feature>
<dbReference type="RefSeq" id="WP_211557337.1">
    <property type="nucleotide sequence ID" value="NZ_JAGVRK010000001.1"/>
</dbReference>
<comment type="caution">
    <text evidence="2">The sequence shown here is derived from an EMBL/GenBank/DDBJ whole genome shotgun (WGS) entry which is preliminary data.</text>
</comment>
<dbReference type="Proteomes" id="UP000682403">
    <property type="component" value="Unassembled WGS sequence"/>
</dbReference>
<dbReference type="InterPro" id="IPR016181">
    <property type="entry name" value="Acyl_CoA_acyltransferase"/>
</dbReference>
<accession>A0ABS5LCM2</accession>
<protein>
    <recommendedName>
        <fullName evidence="4">N-acetyltransferase</fullName>
    </recommendedName>
</protein>
<dbReference type="Gene3D" id="3.40.630.30">
    <property type="match status" value="1"/>
</dbReference>
<organism evidence="2 3">
    <name type="scientific">Metabacillus flavus</name>
    <dbReference type="NCBI Taxonomy" id="2823519"/>
    <lineage>
        <taxon>Bacteria</taxon>
        <taxon>Bacillati</taxon>
        <taxon>Bacillota</taxon>
        <taxon>Bacilli</taxon>
        <taxon>Bacillales</taxon>
        <taxon>Bacillaceae</taxon>
        <taxon>Metabacillus</taxon>
    </lineage>
</organism>
<evidence type="ECO:0000313" key="3">
    <source>
        <dbReference type="Proteomes" id="UP000682403"/>
    </source>
</evidence>
<evidence type="ECO:0000256" key="1">
    <source>
        <dbReference type="SAM" id="Coils"/>
    </source>
</evidence>
<gene>
    <name evidence="2" type="ORF">J9317_06940</name>
</gene>
<name>A0ABS5LCM2_9BACI</name>
<dbReference type="SUPFAM" id="SSF55729">
    <property type="entry name" value="Acyl-CoA N-acyltransferases (Nat)"/>
    <property type="match status" value="1"/>
</dbReference>
<evidence type="ECO:0000313" key="2">
    <source>
        <dbReference type="EMBL" id="MBS2968492.1"/>
    </source>
</evidence>
<proteinExistence type="predicted"/>
<dbReference type="EMBL" id="JAGVRK010000001">
    <property type="protein sequence ID" value="MBS2968492.1"/>
    <property type="molecule type" value="Genomic_DNA"/>
</dbReference>